<dbReference type="AlphaFoldDB" id="A0A1C7ECR0"/>
<reference evidence="2" key="1">
    <citation type="submission" date="2016-10" db="EMBL/GenBank/DDBJ databases">
        <authorList>
            <person name="See-Too W.S."/>
        </authorList>
    </citation>
    <scope>NUCLEOTIDE SEQUENCE [LARGE SCALE GENOMIC DNA]</scope>
    <source>
        <strain evidence="2">DSM 23997</strain>
    </source>
</reference>
<dbReference type="RefSeq" id="WP_068872338.1">
    <property type="nucleotide sequence ID" value="NZ_CP016539.2"/>
</dbReference>
<name>A0A1C7ECR0_9BACL</name>
<dbReference type="SUPFAM" id="SSF55874">
    <property type="entry name" value="ATPase domain of HSP90 chaperone/DNA topoisomerase II/histidine kinase"/>
    <property type="match status" value="1"/>
</dbReference>
<evidence type="ECO:0000313" key="2">
    <source>
        <dbReference type="EMBL" id="ANU21471.1"/>
    </source>
</evidence>
<keyword evidence="1" id="KW-0472">Membrane</keyword>
<accession>A0A1C7ECR0</accession>
<keyword evidence="3" id="KW-1185">Reference proteome</keyword>
<gene>
    <name evidence="2" type="ORF">BBI15_15440</name>
</gene>
<keyword evidence="1" id="KW-0812">Transmembrane</keyword>
<dbReference type="OrthoDB" id="2588856at2"/>
<sequence>MGAFLRILIIIASVFLVGVGIVIYLVYNSSPAQQKVLEEKSFTEDIEAMEIMVDNSRVETMPSDGASSRIMLLGNGGGFSLNTKAAGGRLAIEVEDRPPPFFNFDFNRSYTLQVYVPASGLGLAISKEIIELHKGTIGLHLTDGRYVFWFTIPLEKSS</sequence>
<organism evidence="2 3">
    <name type="scientific">Planococcus plakortidis</name>
    <dbReference type="NCBI Taxonomy" id="1038856"/>
    <lineage>
        <taxon>Bacteria</taxon>
        <taxon>Bacillati</taxon>
        <taxon>Bacillota</taxon>
        <taxon>Bacilli</taxon>
        <taxon>Bacillales</taxon>
        <taxon>Caryophanaceae</taxon>
        <taxon>Planococcus</taxon>
    </lineage>
</organism>
<dbReference type="KEGG" id="ppla:BBI15_15440"/>
<keyword evidence="1" id="KW-1133">Transmembrane helix</keyword>
<proteinExistence type="predicted"/>
<feature type="transmembrane region" description="Helical" evidence="1">
    <location>
        <begin position="7"/>
        <end position="27"/>
    </location>
</feature>
<evidence type="ECO:0000313" key="3">
    <source>
        <dbReference type="Proteomes" id="UP000092650"/>
    </source>
</evidence>
<dbReference type="Gene3D" id="3.30.565.10">
    <property type="entry name" value="Histidine kinase-like ATPase, C-terminal domain"/>
    <property type="match status" value="1"/>
</dbReference>
<evidence type="ECO:0008006" key="4">
    <source>
        <dbReference type="Google" id="ProtNLM"/>
    </source>
</evidence>
<dbReference type="EMBL" id="CP016539">
    <property type="protein sequence ID" value="ANU21471.1"/>
    <property type="molecule type" value="Genomic_DNA"/>
</dbReference>
<dbReference type="InterPro" id="IPR036890">
    <property type="entry name" value="HATPase_C_sf"/>
</dbReference>
<protein>
    <recommendedName>
        <fullName evidence="4">Histidine kinase/HSP90-like ATPase domain-containing protein</fullName>
    </recommendedName>
</protein>
<evidence type="ECO:0000256" key="1">
    <source>
        <dbReference type="SAM" id="Phobius"/>
    </source>
</evidence>
<dbReference type="STRING" id="1038856.BBI15_15440"/>
<dbReference type="Proteomes" id="UP000092650">
    <property type="component" value="Chromosome"/>
</dbReference>